<dbReference type="EMBL" id="CP035033">
    <property type="protein sequence ID" value="QAB14584.1"/>
    <property type="molecule type" value="Genomic_DNA"/>
</dbReference>
<dbReference type="RefSeq" id="WP_029939635.1">
    <property type="nucleotide sequence ID" value="NZ_CP035033.1"/>
</dbReference>
<keyword evidence="1" id="KW-0479">Metal-binding</keyword>
<feature type="domain" description="HMA" evidence="2">
    <location>
        <begin position="1"/>
        <end position="66"/>
    </location>
</feature>
<name>A0A451G514_9GAMM</name>
<dbReference type="PROSITE" id="PS01047">
    <property type="entry name" value="HMA_1"/>
    <property type="match status" value="1"/>
</dbReference>
<dbReference type="GO" id="GO:0046872">
    <property type="term" value="F:metal ion binding"/>
    <property type="evidence" value="ECO:0007669"/>
    <property type="project" value="UniProtKB-KW"/>
</dbReference>
<dbReference type="CDD" id="cd00371">
    <property type="entry name" value="HMA"/>
    <property type="match status" value="1"/>
</dbReference>
<dbReference type="KEGG" id="htr:EPV75_02330"/>
<dbReference type="Gene3D" id="3.30.70.100">
    <property type="match status" value="1"/>
</dbReference>
<keyword evidence="4" id="KW-1185">Reference proteome</keyword>
<gene>
    <name evidence="3" type="ORF">EPV75_02330</name>
</gene>
<dbReference type="InterPro" id="IPR017969">
    <property type="entry name" value="Heavy-metal-associated_CS"/>
</dbReference>
<dbReference type="AlphaFoldDB" id="A0A451G514"/>
<reference evidence="3 4" key="1">
    <citation type="journal article" date="2018" name="Environ. Microbiol.">
        <title>Genomes of ubiquitous marine and hypersaline Hydrogenovibrio, Thiomicrorhabdus and Thiomicrospira spp. encode a diversity of mechanisms to sustain chemolithoautotrophy in heterogeneous environments.</title>
        <authorList>
            <person name="Scott K.M."/>
            <person name="Williams J."/>
            <person name="Porter C.M.B."/>
            <person name="Russel S."/>
            <person name="Harmer T.L."/>
            <person name="Paul J.H."/>
            <person name="Antonen K.M."/>
            <person name="Bridges M.K."/>
            <person name="Camper G.J."/>
            <person name="Campla C.K."/>
            <person name="Casella L.G."/>
            <person name="Chase E."/>
            <person name="Conrad J.W."/>
            <person name="Cruz M.C."/>
            <person name="Dunlap D.S."/>
            <person name="Duran L."/>
            <person name="Fahsbender E.M."/>
            <person name="Goldsmith D.B."/>
            <person name="Keeley R.F."/>
            <person name="Kondoff M.R."/>
            <person name="Kussy B.I."/>
            <person name="Lane M.K."/>
            <person name="Lawler S."/>
            <person name="Leigh B.A."/>
            <person name="Lewis C."/>
            <person name="Lostal L.M."/>
            <person name="Marking D."/>
            <person name="Mancera P.A."/>
            <person name="McClenthan E.C."/>
            <person name="McIntyre E.A."/>
            <person name="Mine J.A."/>
            <person name="Modi S."/>
            <person name="Moore B.D."/>
            <person name="Morgan W.A."/>
            <person name="Nelson K.M."/>
            <person name="Nguyen K.N."/>
            <person name="Ogburn N."/>
            <person name="Parrino D.G."/>
            <person name="Pedapudi A.D."/>
            <person name="Pelham R.P."/>
            <person name="Preece A.M."/>
            <person name="Rampersad E.A."/>
            <person name="Richardson J.C."/>
            <person name="Rodgers C.M."/>
            <person name="Schaffer B.L."/>
            <person name="Sheridan N.E."/>
            <person name="Solone M.R."/>
            <person name="Staley Z.R."/>
            <person name="Tabuchi M."/>
            <person name="Waide R.J."/>
            <person name="Wanjugi P.W."/>
            <person name="Young S."/>
            <person name="Clum A."/>
            <person name="Daum C."/>
            <person name="Huntemann M."/>
            <person name="Ivanova N."/>
            <person name="Kyrpides N."/>
            <person name="Mikhailova N."/>
            <person name="Palaniappan K."/>
            <person name="Pillay M."/>
            <person name="Reddy T.B.K."/>
            <person name="Shapiro N."/>
            <person name="Stamatis D."/>
            <person name="Varghese N."/>
            <person name="Woyke T."/>
            <person name="Boden R."/>
            <person name="Freyermuth S.K."/>
            <person name="Kerfeld C.A."/>
        </authorList>
    </citation>
    <scope>NUCLEOTIDE SEQUENCE [LARGE SCALE GENOMIC DNA]</scope>
    <source>
        <strain evidence="3 4">JR-2</strain>
    </source>
</reference>
<proteinExistence type="predicted"/>
<accession>A0A451G514</accession>
<sequence>MLFSVEVDNIKCGGCAHSIESKLSEMDGISQVTVEVEAGLVTFESEDDTPVEAVKGKLSSMGYPEKGSMEGVGAMGAKAKSYVSCAIGKMSQE</sequence>
<protein>
    <submittedName>
        <fullName evidence="3">Heavy-metal-associated domain-containing protein</fullName>
    </submittedName>
</protein>
<dbReference type="InterPro" id="IPR006121">
    <property type="entry name" value="HMA_dom"/>
</dbReference>
<organism evidence="3 4">
    <name type="scientific">Hydrogenovibrio thermophilus</name>
    <dbReference type="NCBI Taxonomy" id="265883"/>
    <lineage>
        <taxon>Bacteria</taxon>
        <taxon>Pseudomonadati</taxon>
        <taxon>Pseudomonadota</taxon>
        <taxon>Gammaproteobacteria</taxon>
        <taxon>Thiotrichales</taxon>
        <taxon>Piscirickettsiaceae</taxon>
        <taxon>Hydrogenovibrio</taxon>
    </lineage>
</organism>
<dbReference type="SUPFAM" id="SSF55008">
    <property type="entry name" value="HMA, heavy metal-associated domain"/>
    <property type="match status" value="1"/>
</dbReference>
<evidence type="ECO:0000313" key="3">
    <source>
        <dbReference type="EMBL" id="QAB14584.1"/>
    </source>
</evidence>
<dbReference type="PROSITE" id="PS50846">
    <property type="entry name" value="HMA_2"/>
    <property type="match status" value="1"/>
</dbReference>
<dbReference type="Pfam" id="PF00403">
    <property type="entry name" value="HMA"/>
    <property type="match status" value="1"/>
</dbReference>
<evidence type="ECO:0000259" key="2">
    <source>
        <dbReference type="PROSITE" id="PS50846"/>
    </source>
</evidence>
<evidence type="ECO:0000313" key="4">
    <source>
        <dbReference type="Proteomes" id="UP000285478"/>
    </source>
</evidence>
<dbReference type="Proteomes" id="UP000285478">
    <property type="component" value="Chromosome"/>
</dbReference>
<dbReference type="InterPro" id="IPR036163">
    <property type="entry name" value="HMA_dom_sf"/>
</dbReference>
<evidence type="ECO:0000256" key="1">
    <source>
        <dbReference type="ARBA" id="ARBA00022723"/>
    </source>
</evidence>